<dbReference type="AlphaFoldDB" id="A0A943SNY9"/>
<proteinExistence type="predicted"/>
<reference evidence="1" key="1">
    <citation type="submission" date="2021-02" db="EMBL/GenBank/DDBJ databases">
        <title>Infant gut strain persistence is associated with maternal origin, phylogeny, and functional potential including surface adhesion and iron acquisition.</title>
        <authorList>
            <person name="Lou Y.C."/>
        </authorList>
    </citation>
    <scope>NUCLEOTIDE SEQUENCE</scope>
    <source>
        <strain evidence="1">L3_060_052G1_dasL3_060_052G1_concoct_1</strain>
    </source>
</reference>
<dbReference type="EMBL" id="JAGZZP010000010">
    <property type="protein sequence ID" value="MBS6535405.1"/>
    <property type="molecule type" value="Genomic_DNA"/>
</dbReference>
<protein>
    <submittedName>
        <fullName evidence="1">Uncharacterized protein</fullName>
    </submittedName>
</protein>
<comment type="caution">
    <text evidence="1">The sequence shown here is derived from an EMBL/GenBank/DDBJ whole genome shotgun (WGS) entry which is preliminary data.</text>
</comment>
<accession>A0A943SNY9</accession>
<dbReference type="Proteomes" id="UP000748991">
    <property type="component" value="Unassembled WGS sequence"/>
</dbReference>
<dbReference type="RefSeq" id="WP_278637998.1">
    <property type="nucleotide sequence ID" value="NZ_JAGZZP010000010.1"/>
</dbReference>
<organism evidence="1 2">
    <name type="scientific">Peptoniphilus harei</name>
    <dbReference type="NCBI Taxonomy" id="54005"/>
    <lineage>
        <taxon>Bacteria</taxon>
        <taxon>Bacillati</taxon>
        <taxon>Bacillota</taxon>
        <taxon>Tissierellia</taxon>
        <taxon>Tissierellales</taxon>
        <taxon>Peptoniphilaceae</taxon>
        <taxon>Peptoniphilus</taxon>
    </lineage>
</organism>
<name>A0A943SNY9_9FIRM</name>
<evidence type="ECO:0000313" key="2">
    <source>
        <dbReference type="Proteomes" id="UP000748991"/>
    </source>
</evidence>
<evidence type="ECO:0000313" key="1">
    <source>
        <dbReference type="EMBL" id="MBS6535405.1"/>
    </source>
</evidence>
<sequence length="83" mass="9704">MKNKNLEYILEDNIKGKNLELVKERYGESDLKNIRILKIGETKYIYDRRKITITAELISNLSDLNLKKSPVFLEIRNGGLMFS</sequence>
<gene>
    <name evidence="1" type="ORF">KH327_06195</name>
</gene>